<dbReference type="EMBL" id="HBJA01142607">
    <property type="protein sequence ID" value="CAE0837807.1"/>
    <property type="molecule type" value="Transcribed_RNA"/>
</dbReference>
<keyword evidence="1" id="KW-1133">Transmembrane helix</keyword>
<gene>
    <name evidence="2" type="ORF">EGYM00163_LOCUS49179</name>
</gene>
<accession>A0A7S4GI66</accession>
<protein>
    <submittedName>
        <fullName evidence="2">Uncharacterized protein</fullName>
    </submittedName>
</protein>
<keyword evidence="1" id="KW-0472">Membrane</keyword>
<dbReference type="AlphaFoldDB" id="A0A7S4GI66"/>
<sequence>MSSLTRAVCRVSPHFPLWAVGPRPVRSPCACYSTGTGENAEKGVLAERPEEQTELAERSAPVPEWVQKLQDLKVKLADAPEDKGDIWLAEVPPKPKPVPLIVRARMQREKERLLMEAEEAGELANVDPGVLGPARTKIFKAANQESKLHMARELSYFGRFKKKEGWESKALRFVFVMIGTAIIIYVFMSDEEDDLPPEYATATVEVRERARERIEKAKIIRTID</sequence>
<organism evidence="2">
    <name type="scientific">Eutreptiella gymnastica</name>
    <dbReference type="NCBI Taxonomy" id="73025"/>
    <lineage>
        <taxon>Eukaryota</taxon>
        <taxon>Discoba</taxon>
        <taxon>Euglenozoa</taxon>
        <taxon>Euglenida</taxon>
        <taxon>Spirocuta</taxon>
        <taxon>Euglenophyceae</taxon>
        <taxon>Eutreptiales</taxon>
        <taxon>Eutreptiaceae</taxon>
        <taxon>Eutreptiella</taxon>
    </lineage>
</organism>
<reference evidence="2" key="1">
    <citation type="submission" date="2021-01" db="EMBL/GenBank/DDBJ databases">
        <authorList>
            <person name="Corre E."/>
            <person name="Pelletier E."/>
            <person name="Niang G."/>
            <person name="Scheremetjew M."/>
            <person name="Finn R."/>
            <person name="Kale V."/>
            <person name="Holt S."/>
            <person name="Cochrane G."/>
            <person name="Meng A."/>
            <person name="Brown T."/>
            <person name="Cohen L."/>
        </authorList>
    </citation>
    <scope>NUCLEOTIDE SEQUENCE</scope>
    <source>
        <strain evidence="2">CCMP1594</strain>
    </source>
</reference>
<keyword evidence="1" id="KW-0812">Transmembrane</keyword>
<evidence type="ECO:0000313" key="2">
    <source>
        <dbReference type="EMBL" id="CAE0837807.1"/>
    </source>
</evidence>
<name>A0A7S4GI66_9EUGL</name>
<evidence type="ECO:0000256" key="1">
    <source>
        <dbReference type="SAM" id="Phobius"/>
    </source>
</evidence>
<proteinExistence type="predicted"/>
<feature type="transmembrane region" description="Helical" evidence="1">
    <location>
        <begin position="170"/>
        <end position="188"/>
    </location>
</feature>